<keyword evidence="2" id="KW-0678">Repressor</keyword>
<dbReference type="Proteomes" id="UP000001640">
    <property type="component" value="Chromosome 10"/>
</dbReference>
<gene>
    <name evidence="14" type="primary">NCAS0J00640</name>
    <name evidence="14" type="ordered locus">NCAS_0J00640</name>
</gene>
<keyword evidence="9" id="KW-0539">Nucleus</keyword>
<evidence type="ECO:0000256" key="11">
    <source>
        <dbReference type="PROSITE-ProRule" id="PRU00042"/>
    </source>
</evidence>
<organism evidence="14 15">
    <name type="scientific">Naumovozyma castellii</name>
    <name type="common">Yeast</name>
    <name type="synonym">Saccharomyces castellii</name>
    <dbReference type="NCBI Taxonomy" id="27288"/>
    <lineage>
        <taxon>Eukaryota</taxon>
        <taxon>Fungi</taxon>
        <taxon>Dikarya</taxon>
        <taxon>Ascomycota</taxon>
        <taxon>Saccharomycotina</taxon>
        <taxon>Saccharomycetes</taxon>
        <taxon>Saccharomycetales</taxon>
        <taxon>Saccharomycetaceae</taxon>
        <taxon>Naumovozyma</taxon>
    </lineage>
</organism>
<evidence type="ECO:0000256" key="9">
    <source>
        <dbReference type="ARBA" id="ARBA00023242"/>
    </source>
</evidence>
<comment type="subcellular location">
    <subcellularLocation>
        <location evidence="1">Nucleus</location>
    </subcellularLocation>
</comment>
<proteinExistence type="inferred from homology"/>
<dbReference type="OrthoDB" id="6077919at2759"/>
<evidence type="ECO:0000259" key="13">
    <source>
        <dbReference type="PROSITE" id="PS50157"/>
    </source>
</evidence>
<dbReference type="InterPro" id="IPR036236">
    <property type="entry name" value="Znf_C2H2_sf"/>
</dbReference>
<dbReference type="PANTHER" id="PTHR23233">
    <property type="entry name" value="SAL-LIKE PROTEIN"/>
    <property type="match status" value="1"/>
</dbReference>
<dbReference type="InterPro" id="IPR013087">
    <property type="entry name" value="Znf_C2H2_type"/>
</dbReference>
<evidence type="ECO:0000256" key="12">
    <source>
        <dbReference type="SAM" id="MobiDB-lite"/>
    </source>
</evidence>
<feature type="compositionally biased region" description="Pro residues" evidence="12">
    <location>
        <begin position="13"/>
        <end position="26"/>
    </location>
</feature>
<dbReference type="FunFam" id="3.30.160.60:FF:000303">
    <property type="entry name" value="Zinc finger protein 41"/>
    <property type="match status" value="1"/>
</dbReference>
<dbReference type="PANTHER" id="PTHR23233:SF84">
    <property type="entry name" value="FI23031P1"/>
    <property type="match status" value="1"/>
</dbReference>
<dbReference type="AlphaFoldDB" id="G0VKK6"/>
<evidence type="ECO:0000256" key="10">
    <source>
        <dbReference type="ARBA" id="ARBA00038474"/>
    </source>
</evidence>
<dbReference type="RefSeq" id="XP_003678382.1">
    <property type="nucleotide sequence ID" value="XM_003678334.1"/>
</dbReference>
<feature type="domain" description="C2H2-type" evidence="13">
    <location>
        <begin position="40"/>
        <end position="67"/>
    </location>
</feature>
<evidence type="ECO:0000313" key="15">
    <source>
        <dbReference type="Proteomes" id="UP000001640"/>
    </source>
</evidence>
<keyword evidence="3" id="KW-0479">Metal-binding</keyword>
<dbReference type="KEGG" id="ncs:NCAS_0J00640"/>
<reference evidence="14 15" key="1">
    <citation type="journal article" date="2011" name="Proc. Natl. Acad. Sci. U.S.A.">
        <title>Evolutionary erosion of yeast sex chromosomes by mating-type switching accidents.</title>
        <authorList>
            <person name="Gordon J.L."/>
            <person name="Armisen D."/>
            <person name="Proux-Wera E."/>
            <person name="Oheigeartaigh S.S."/>
            <person name="Byrne K.P."/>
            <person name="Wolfe K.H."/>
        </authorList>
    </citation>
    <scope>NUCLEOTIDE SEQUENCE [LARGE SCALE GENOMIC DNA]</scope>
    <source>
        <strain evidence="15">ATCC 76901 / BCRC 22586 / CBS 4309 / NBRC 1992 / NRRL Y-12630</strain>
    </source>
</reference>
<reference key="2">
    <citation type="submission" date="2011-08" db="EMBL/GenBank/DDBJ databases">
        <title>Genome sequence of Naumovozyma castellii.</title>
        <authorList>
            <person name="Gordon J.L."/>
            <person name="Armisen D."/>
            <person name="Proux-Wera E."/>
            <person name="OhEigeartaigh S.S."/>
            <person name="Byrne K.P."/>
            <person name="Wolfe K.H."/>
        </authorList>
    </citation>
    <scope>NUCLEOTIDE SEQUENCE</scope>
    <source>
        <strain>Type strain:CBS 4309</strain>
    </source>
</reference>
<dbReference type="SUPFAM" id="SSF57667">
    <property type="entry name" value="beta-beta-alpha zinc fingers"/>
    <property type="match status" value="1"/>
</dbReference>
<evidence type="ECO:0000256" key="4">
    <source>
        <dbReference type="ARBA" id="ARBA00022737"/>
    </source>
</evidence>
<dbReference type="GeneID" id="96905741"/>
<evidence type="ECO:0000256" key="2">
    <source>
        <dbReference type="ARBA" id="ARBA00022491"/>
    </source>
</evidence>
<dbReference type="PROSITE" id="PS00028">
    <property type="entry name" value="ZINC_FINGER_C2H2_1"/>
    <property type="match status" value="2"/>
</dbReference>
<evidence type="ECO:0000256" key="8">
    <source>
        <dbReference type="ARBA" id="ARBA00023163"/>
    </source>
</evidence>
<dbReference type="FunFam" id="3.30.160.60:FF:000100">
    <property type="entry name" value="Zinc finger 45-like"/>
    <property type="match status" value="1"/>
</dbReference>
<keyword evidence="4" id="KW-0677">Repeat</keyword>
<feature type="domain" description="C2H2-type" evidence="13">
    <location>
        <begin position="68"/>
        <end position="97"/>
    </location>
</feature>
<dbReference type="eggNOG" id="KOG1721">
    <property type="taxonomic scope" value="Eukaryota"/>
</dbReference>
<evidence type="ECO:0000256" key="3">
    <source>
        <dbReference type="ARBA" id="ARBA00022723"/>
    </source>
</evidence>
<keyword evidence="6" id="KW-0862">Zinc</keyword>
<dbReference type="EMBL" id="HE576761">
    <property type="protein sequence ID" value="CCC72043.1"/>
    <property type="molecule type" value="Genomic_DNA"/>
</dbReference>
<name>G0VKK6_NAUCA</name>
<sequence length="102" mass="11919">MDPSEQHLQQYPPLYPPVPPVPPLPPSSQQQKFIYRRPSRQCPICGKIVTRSSSLQTHMLVHTGDRPFKCKWLNCGKTFNVKSNMNRHYKLHLKQQQQQSKP</sequence>
<evidence type="ECO:0000256" key="7">
    <source>
        <dbReference type="ARBA" id="ARBA00023015"/>
    </source>
</evidence>
<dbReference type="InParanoid" id="G0VKK6"/>
<keyword evidence="7" id="KW-0805">Transcription regulation</keyword>
<dbReference type="Pfam" id="PF00096">
    <property type="entry name" value="zf-C2H2"/>
    <property type="match status" value="2"/>
</dbReference>
<dbReference type="GO" id="GO:0000978">
    <property type="term" value="F:RNA polymerase II cis-regulatory region sequence-specific DNA binding"/>
    <property type="evidence" value="ECO:0007669"/>
    <property type="project" value="TreeGrafter"/>
</dbReference>
<dbReference type="SMART" id="SM00355">
    <property type="entry name" value="ZnF_C2H2"/>
    <property type="match status" value="2"/>
</dbReference>
<dbReference type="GO" id="GO:0000981">
    <property type="term" value="F:DNA-binding transcription factor activity, RNA polymerase II-specific"/>
    <property type="evidence" value="ECO:0007669"/>
    <property type="project" value="TreeGrafter"/>
</dbReference>
<dbReference type="PROSITE" id="PS50157">
    <property type="entry name" value="ZINC_FINGER_C2H2_2"/>
    <property type="match status" value="2"/>
</dbReference>
<dbReference type="HOGENOM" id="CLU_2278186_0_0_1"/>
<evidence type="ECO:0000313" key="14">
    <source>
        <dbReference type="EMBL" id="CCC72043.1"/>
    </source>
</evidence>
<feature type="region of interest" description="Disordered" evidence="12">
    <location>
        <begin position="1"/>
        <end position="31"/>
    </location>
</feature>
<dbReference type="GO" id="GO:0008270">
    <property type="term" value="F:zinc ion binding"/>
    <property type="evidence" value="ECO:0007669"/>
    <property type="project" value="UniProtKB-KW"/>
</dbReference>
<accession>G0VKK6</accession>
<dbReference type="GO" id="GO:0005634">
    <property type="term" value="C:nucleus"/>
    <property type="evidence" value="ECO:0007669"/>
    <property type="project" value="UniProtKB-SubCell"/>
</dbReference>
<evidence type="ECO:0000256" key="6">
    <source>
        <dbReference type="ARBA" id="ARBA00022833"/>
    </source>
</evidence>
<dbReference type="Gene3D" id="3.30.160.60">
    <property type="entry name" value="Classic Zinc Finger"/>
    <property type="match status" value="2"/>
</dbReference>
<evidence type="ECO:0000256" key="5">
    <source>
        <dbReference type="ARBA" id="ARBA00022771"/>
    </source>
</evidence>
<comment type="similarity">
    <text evidence="10">Belongs to the sal C2H2-type zinc-finger protein family.</text>
</comment>
<keyword evidence="15" id="KW-1185">Reference proteome</keyword>
<protein>
    <recommendedName>
        <fullName evidence="13">C2H2-type domain-containing protein</fullName>
    </recommendedName>
</protein>
<keyword evidence="5 11" id="KW-0863">Zinc-finger</keyword>
<evidence type="ECO:0000256" key="1">
    <source>
        <dbReference type="ARBA" id="ARBA00004123"/>
    </source>
</evidence>
<keyword evidence="8" id="KW-0804">Transcription</keyword>
<dbReference type="InterPro" id="IPR051565">
    <property type="entry name" value="Sal_C2H2-zinc-finger"/>
</dbReference>